<evidence type="ECO:0000256" key="1">
    <source>
        <dbReference type="SAM" id="MobiDB-lite"/>
    </source>
</evidence>
<dbReference type="Ensembl" id="ENSCPBT00000033862.1">
    <property type="protein sequence ID" value="ENSCPBP00000028765.1"/>
    <property type="gene ID" value="ENSCPBG00000020293.1"/>
</dbReference>
<dbReference type="AlphaFoldDB" id="A0A8C3I8K7"/>
<sequence length="81" mass="8666">MSSPASTPSRRGSKRGRSSNPPTRKCSFSLPGASGWDDSTSTGDLQPMRTSPAVDMQSPNAQDVLFSSPPQFRESACHHTD</sequence>
<protein>
    <submittedName>
        <fullName evidence="2">Uncharacterized protein</fullName>
    </submittedName>
</protein>
<reference evidence="2" key="1">
    <citation type="submission" date="2025-08" db="UniProtKB">
        <authorList>
            <consortium name="Ensembl"/>
        </authorList>
    </citation>
    <scope>IDENTIFICATION</scope>
</reference>
<organism evidence="2 3">
    <name type="scientific">Chrysemys picta bellii</name>
    <name type="common">Western painted turtle</name>
    <name type="synonym">Emys bellii</name>
    <dbReference type="NCBI Taxonomy" id="8478"/>
    <lineage>
        <taxon>Eukaryota</taxon>
        <taxon>Metazoa</taxon>
        <taxon>Chordata</taxon>
        <taxon>Craniata</taxon>
        <taxon>Vertebrata</taxon>
        <taxon>Euteleostomi</taxon>
        <taxon>Archelosauria</taxon>
        <taxon>Testudinata</taxon>
        <taxon>Testudines</taxon>
        <taxon>Cryptodira</taxon>
        <taxon>Durocryptodira</taxon>
        <taxon>Testudinoidea</taxon>
        <taxon>Emydidae</taxon>
        <taxon>Chrysemys</taxon>
    </lineage>
</organism>
<evidence type="ECO:0000313" key="2">
    <source>
        <dbReference type="Ensembl" id="ENSCPBP00000028765.1"/>
    </source>
</evidence>
<reference evidence="2" key="2">
    <citation type="submission" date="2025-09" db="UniProtKB">
        <authorList>
            <consortium name="Ensembl"/>
        </authorList>
    </citation>
    <scope>IDENTIFICATION</scope>
</reference>
<proteinExistence type="predicted"/>
<name>A0A8C3I8K7_CHRPI</name>
<accession>A0A8C3I8K7</accession>
<feature type="region of interest" description="Disordered" evidence="1">
    <location>
        <begin position="1"/>
        <end position="81"/>
    </location>
</feature>
<keyword evidence="3" id="KW-1185">Reference proteome</keyword>
<dbReference type="GeneTree" id="ENSGT00990000208485"/>
<evidence type="ECO:0000313" key="3">
    <source>
        <dbReference type="Proteomes" id="UP000694380"/>
    </source>
</evidence>
<dbReference type="Proteomes" id="UP000694380">
    <property type="component" value="Unplaced"/>
</dbReference>